<accession>A0ABT1WEG3</accession>
<organism evidence="1 2">
    <name type="scientific">Limnobacter humi</name>
    <dbReference type="NCBI Taxonomy" id="1778671"/>
    <lineage>
        <taxon>Bacteria</taxon>
        <taxon>Pseudomonadati</taxon>
        <taxon>Pseudomonadota</taxon>
        <taxon>Betaproteobacteria</taxon>
        <taxon>Burkholderiales</taxon>
        <taxon>Burkholderiaceae</taxon>
        <taxon>Limnobacter</taxon>
    </lineage>
</organism>
<dbReference type="EMBL" id="JANIGO010000001">
    <property type="protein sequence ID" value="MCQ8895132.1"/>
    <property type="molecule type" value="Genomic_DNA"/>
</dbReference>
<evidence type="ECO:0000313" key="1">
    <source>
        <dbReference type="EMBL" id="MCQ8895132.1"/>
    </source>
</evidence>
<dbReference type="InterPro" id="IPR029058">
    <property type="entry name" value="AB_hydrolase_fold"/>
</dbReference>
<evidence type="ECO:0008006" key="3">
    <source>
        <dbReference type="Google" id="ProtNLM"/>
    </source>
</evidence>
<sequence length="262" mass="29069">MSTLVKPLVVMAHGWAYTPTFFEPWLHQLATEQPTLFAAMDWCLLDAGYSQQTSQNLRIGPVNIPCLSATALYPVLRQALRCVGIGHSMGLSTLLECASQAEKHWAHLVSLNGFTHFTARHTDQPGTPARVLERMLRRAHQNLPAVVDEFQIRSGCTQTAAWNDQALLHDLQRLMTLDSRPLLLRATDQGTTLTCLHNLDDAIVSAELTAQCFQPWAQAMTLPGAHSDMMQTPRRYTSSTSPLVITLTEAAQLAITKPHQNH</sequence>
<dbReference type="Proteomes" id="UP001204142">
    <property type="component" value="Unassembled WGS sequence"/>
</dbReference>
<proteinExistence type="predicted"/>
<comment type="caution">
    <text evidence="1">The sequence shown here is derived from an EMBL/GenBank/DDBJ whole genome shotgun (WGS) entry which is preliminary data.</text>
</comment>
<reference evidence="1 2" key="1">
    <citation type="submission" date="2022-07" db="EMBL/GenBank/DDBJ databases">
        <authorList>
            <person name="Xamxidin M."/>
            <person name="Wu M."/>
        </authorList>
    </citation>
    <scope>NUCLEOTIDE SEQUENCE [LARGE SCALE GENOMIC DNA]</scope>
    <source>
        <strain evidence="1 2">NBRC 111650</strain>
    </source>
</reference>
<gene>
    <name evidence="1" type="ORF">NQT62_01605</name>
</gene>
<dbReference type="RefSeq" id="WP_256762804.1">
    <property type="nucleotide sequence ID" value="NZ_JANIGO010000001.1"/>
</dbReference>
<evidence type="ECO:0000313" key="2">
    <source>
        <dbReference type="Proteomes" id="UP001204142"/>
    </source>
</evidence>
<protein>
    <recommendedName>
        <fullName evidence="3">Alpha/beta hydrolase</fullName>
    </recommendedName>
</protein>
<dbReference type="Gene3D" id="3.40.50.1820">
    <property type="entry name" value="alpha/beta hydrolase"/>
    <property type="match status" value="1"/>
</dbReference>
<name>A0ABT1WEG3_9BURK</name>
<dbReference type="SUPFAM" id="SSF53474">
    <property type="entry name" value="alpha/beta-Hydrolases"/>
    <property type="match status" value="1"/>
</dbReference>
<keyword evidence="2" id="KW-1185">Reference proteome</keyword>